<feature type="domain" description="Tyrosine specific protein phosphatases" evidence="3">
    <location>
        <begin position="262"/>
        <end position="365"/>
    </location>
</feature>
<dbReference type="InterPro" id="IPR050348">
    <property type="entry name" value="Protein-Tyr_Phosphatase"/>
</dbReference>
<dbReference type="SMART" id="SM00194">
    <property type="entry name" value="PTPc"/>
    <property type="match status" value="1"/>
</dbReference>
<evidence type="ECO:0000259" key="2">
    <source>
        <dbReference type="PROSITE" id="PS50055"/>
    </source>
</evidence>
<feature type="domain" description="Tyrosine-protein phosphatase" evidence="2">
    <location>
        <begin position="83"/>
        <end position="374"/>
    </location>
</feature>
<protein>
    <recommendedName>
        <fullName evidence="6">Tyrosine phosphatase</fullName>
    </recommendedName>
</protein>
<feature type="compositionally biased region" description="Low complexity" evidence="1">
    <location>
        <begin position="282"/>
        <end position="293"/>
    </location>
</feature>
<dbReference type="Pfam" id="PF00102">
    <property type="entry name" value="Y_phosphatase"/>
    <property type="match status" value="1"/>
</dbReference>
<dbReference type="GO" id="GO:0004725">
    <property type="term" value="F:protein tyrosine phosphatase activity"/>
    <property type="evidence" value="ECO:0007669"/>
    <property type="project" value="InterPro"/>
</dbReference>
<dbReference type="PRINTS" id="PR00700">
    <property type="entry name" value="PRTYPHPHTASE"/>
</dbReference>
<feature type="compositionally biased region" description="Acidic residues" evidence="1">
    <location>
        <begin position="430"/>
        <end position="448"/>
    </location>
</feature>
<dbReference type="InterPro" id="IPR000387">
    <property type="entry name" value="Tyr_Pase_dom"/>
</dbReference>
<feature type="compositionally biased region" description="Polar residues" evidence="1">
    <location>
        <begin position="420"/>
        <end position="429"/>
    </location>
</feature>
<dbReference type="AlphaFoldDB" id="A0AAV5W2Q2"/>
<accession>A0AAV5W2Q2</accession>
<dbReference type="SUPFAM" id="SSF52799">
    <property type="entry name" value="(Phosphotyrosine protein) phosphatases II"/>
    <property type="match status" value="1"/>
</dbReference>
<dbReference type="InterPro" id="IPR029021">
    <property type="entry name" value="Prot-tyrosine_phosphatase-like"/>
</dbReference>
<evidence type="ECO:0000313" key="5">
    <source>
        <dbReference type="Proteomes" id="UP001432322"/>
    </source>
</evidence>
<comment type="caution">
    <text evidence="4">The sequence shown here is derived from an EMBL/GenBank/DDBJ whole genome shotgun (WGS) entry which is preliminary data.</text>
</comment>
<evidence type="ECO:0008006" key="6">
    <source>
        <dbReference type="Google" id="ProtNLM"/>
    </source>
</evidence>
<keyword evidence="5" id="KW-1185">Reference proteome</keyword>
<dbReference type="PROSITE" id="PS50055">
    <property type="entry name" value="TYR_PHOSPHATASE_PTP"/>
    <property type="match status" value="1"/>
</dbReference>
<evidence type="ECO:0000313" key="4">
    <source>
        <dbReference type="EMBL" id="GMT26081.1"/>
    </source>
</evidence>
<feature type="region of interest" description="Disordered" evidence="1">
    <location>
        <begin position="389"/>
        <end position="470"/>
    </location>
</feature>
<dbReference type="InterPro" id="IPR016130">
    <property type="entry name" value="Tyr_Pase_AS"/>
</dbReference>
<dbReference type="InterPro" id="IPR003595">
    <property type="entry name" value="Tyr_Pase_cat"/>
</dbReference>
<dbReference type="InterPro" id="IPR000242">
    <property type="entry name" value="PTP_cat"/>
</dbReference>
<sequence>MSESGGGGDVTTASTASPATKITVVDVTASNVTSTPIISPKPITNNSVGDAAKGDETNSLDAQQKHWMEKFLSESKKYTIADFMTMFMTIRMRQEQMRGDEQFSANLAVHPNHYIRNRYRDILPYDRNRVQIGTDADGYVNASHVSLPNGLTTFIAAQAPLPTTLDDFWQMVEEQGVRLIVMLCKLVEMNKVKCERYWPDTIGASEIYGIYEITLEKEEGFDDDEYVLRTLSMRKEGSSQVKTIHQLHYKEWPDHGCPAGSAQLLNMVDRMAELVGATTAPPRGDAAAAAATPSNGNGSPVATKDKPPVLVHCSAGVGRTGTIILINHIRELILQKLFIDVNLLAMVVALREQRSSMVQTQDQFQFVHRCVLTYCRRALGLEEVEDGELPLPPPYVTSMPSGSVHPKLPTGLEANAAVVKNSQKAVQQQVEEDSDEEDEDTDFEDATDAPDYPAEPTRAPRGPEDVNGAC</sequence>
<dbReference type="PROSITE" id="PS00383">
    <property type="entry name" value="TYR_PHOSPHATASE_1"/>
    <property type="match status" value="1"/>
</dbReference>
<organism evidence="4 5">
    <name type="scientific">Pristionchus fissidentatus</name>
    <dbReference type="NCBI Taxonomy" id="1538716"/>
    <lineage>
        <taxon>Eukaryota</taxon>
        <taxon>Metazoa</taxon>
        <taxon>Ecdysozoa</taxon>
        <taxon>Nematoda</taxon>
        <taxon>Chromadorea</taxon>
        <taxon>Rhabditida</taxon>
        <taxon>Rhabditina</taxon>
        <taxon>Diplogasteromorpha</taxon>
        <taxon>Diplogasteroidea</taxon>
        <taxon>Neodiplogasteridae</taxon>
        <taxon>Pristionchus</taxon>
    </lineage>
</organism>
<reference evidence="4" key="1">
    <citation type="submission" date="2023-10" db="EMBL/GenBank/DDBJ databases">
        <title>Genome assembly of Pristionchus species.</title>
        <authorList>
            <person name="Yoshida K."/>
            <person name="Sommer R.J."/>
        </authorList>
    </citation>
    <scope>NUCLEOTIDE SEQUENCE</scope>
    <source>
        <strain evidence="4">RS5133</strain>
    </source>
</reference>
<dbReference type="PROSITE" id="PS50056">
    <property type="entry name" value="TYR_PHOSPHATASE_2"/>
    <property type="match status" value="1"/>
</dbReference>
<dbReference type="PANTHER" id="PTHR19134:SF543">
    <property type="entry name" value="PROTEIN-TYROSINE-PHOSPHATASE"/>
    <property type="match status" value="1"/>
</dbReference>
<dbReference type="Gene3D" id="3.90.190.10">
    <property type="entry name" value="Protein tyrosine phosphatase superfamily"/>
    <property type="match status" value="1"/>
</dbReference>
<dbReference type="SMART" id="SM00404">
    <property type="entry name" value="PTPc_motif"/>
    <property type="match status" value="1"/>
</dbReference>
<dbReference type="PANTHER" id="PTHR19134">
    <property type="entry name" value="RECEPTOR-TYPE TYROSINE-PROTEIN PHOSPHATASE"/>
    <property type="match status" value="1"/>
</dbReference>
<dbReference type="CDD" id="cd00047">
    <property type="entry name" value="PTPc"/>
    <property type="match status" value="1"/>
</dbReference>
<dbReference type="Proteomes" id="UP001432322">
    <property type="component" value="Unassembled WGS sequence"/>
</dbReference>
<name>A0AAV5W2Q2_9BILA</name>
<dbReference type="EMBL" id="BTSY01000004">
    <property type="protein sequence ID" value="GMT26081.1"/>
    <property type="molecule type" value="Genomic_DNA"/>
</dbReference>
<evidence type="ECO:0000259" key="3">
    <source>
        <dbReference type="PROSITE" id="PS50056"/>
    </source>
</evidence>
<gene>
    <name evidence="4" type="ORF">PFISCL1PPCAC_17378</name>
</gene>
<feature type="region of interest" description="Disordered" evidence="1">
    <location>
        <begin position="282"/>
        <end position="303"/>
    </location>
</feature>
<evidence type="ECO:0000256" key="1">
    <source>
        <dbReference type="SAM" id="MobiDB-lite"/>
    </source>
</evidence>
<proteinExistence type="predicted"/>